<sequence>MPRKIRRYQPARAKLEKAINDILDKAINADSKNAPKQLHLILTTEHPEWKLPERRVAKYLKRQLKERNDDKYKDIDADIDEASIIYDESSVGTWRTVESKVADAAPESIAVKSRSVSKAYEDDNDKTKKEPLFCDCEGGGCIIS</sequence>
<dbReference type="EMBL" id="BLLK01000045">
    <property type="protein sequence ID" value="GFH51966.1"/>
    <property type="molecule type" value="Genomic_DNA"/>
</dbReference>
<evidence type="ECO:0000313" key="1">
    <source>
        <dbReference type="EMBL" id="GFH51966.1"/>
    </source>
</evidence>
<name>A0AAD3CVL3_9STRA</name>
<organism evidence="1 2">
    <name type="scientific">Chaetoceros tenuissimus</name>
    <dbReference type="NCBI Taxonomy" id="426638"/>
    <lineage>
        <taxon>Eukaryota</taxon>
        <taxon>Sar</taxon>
        <taxon>Stramenopiles</taxon>
        <taxon>Ochrophyta</taxon>
        <taxon>Bacillariophyta</taxon>
        <taxon>Coscinodiscophyceae</taxon>
        <taxon>Chaetocerotophycidae</taxon>
        <taxon>Chaetocerotales</taxon>
        <taxon>Chaetocerotaceae</taxon>
        <taxon>Chaetoceros</taxon>
    </lineage>
</organism>
<gene>
    <name evidence="1" type="ORF">CTEN210_08442</name>
</gene>
<comment type="caution">
    <text evidence="1">The sequence shown here is derived from an EMBL/GenBank/DDBJ whole genome shotgun (WGS) entry which is preliminary data.</text>
</comment>
<reference evidence="1 2" key="1">
    <citation type="journal article" date="2021" name="Sci. Rep.">
        <title>The genome of the diatom Chaetoceros tenuissimus carries an ancient integrated fragment of an extant virus.</title>
        <authorList>
            <person name="Hongo Y."/>
            <person name="Kimura K."/>
            <person name="Takaki Y."/>
            <person name="Yoshida Y."/>
            <person name="Baba S."/>
            <person name="Kobayashi G."/>
            <person name="Nagasaki K."/>
            <person name="Hano T."/>
            <person name="Tomaru Y."/>
        </authorList>
    </citation>
    <scope>NUCLEOTIDE SEQUENCE [LARGE SCALE GENOMIC DNA]</scope>
    <source>
        <strain evidence="1 2">NIES-3715</strain>
    </source>
</reference>
<keyword evidence="2" id="KW-1185">Reference proteome</keyword>
<protein>
    <submittedName>
        <fullName evidence="1">Uncharacterized protein</fullName>
    </submittedName>
</protein>
<dbReference type="AlphaFoldDB" id="A0AAD3CVL3"/>
<accession>A0AAD3CVL3</accession>
<proteinExistence type="predicted"/>
<evidence type="ECO:0000313" key="2">
    <source>
        <dbReference type="Proteomes" id="UP001054902"/>
    </source>
</evidence>
<dbReference type="Proteomes" id="UP001054902">
    <property type="component" value="Unassembled WGS sequence"/>
</dbReference>